<proteinExistence type="predicted"/>
<evidence type="ECO:0000313" key="1">
    <source>
        <dbReference type="EMBL" id="MFB9861562.1"/>
    </source>
</evidence>
<keyword evidence="2" id="KW-1185">Reference proteome</keyword>
<protein>
    <submittedName>
        <fullName evidence="1">Uncharacterized protein</fullName>
    </submittedName>
</protein>
<evidence type="ECO:0000313" key="2">
    <source>
        <dbReference type="Proteomes" id="UP001589740"/>
    </source>
</evidence>
<sequence length="120" mass="13959">MYASTKTIREIERDLAHLSENHPILYHRLEHVTSFARQLQVKYKYLADMMTGEAHEPTPKFIKSSVLEILADEVEKLRRVEGFELFLDILKQNRHIDSPEIFLMILGAKPEKVVNNAIIS</sequence>
<accession>A0ABV5Z955</accession>
<gene>
    <name evidence="1" type="ORF">ACFFLE_10835</name>
</gene>
<comment type="caution">
    <text evidence="1">The sequence shown here is derived from an EMBL/GenBank/DDBJ whole genome shotgun (WGS) entry which is preliminary data.</text>
</comment>
<dbReference type="Proteomes" id="UP001589740">
    <property type="component" value="Unassembled WGS sequence"/>
</dbReference>
<organism evidence="1 2">
    <name type="scientific">Salinicoccus siamensis</name>
    <dbReference type="NCBI Taxonomy" id="381830"/>
    <lineage>
        <taxon>Bacteria</taxon>
        <taxon>Bacillati</taxon>
        <taxon>Bacillota</taxon>
        <taxon>Bacilli</taxon>
        <taxon>Bacillales</taxon>
        <taxon>Staphylococcaceae</taxon>
        <taxon>Salinicoccus</taxon>
    </lineage>
</organism>
<dbReference type="EMBL" id="JBHMAH010000031">
    <property type="protein sequence ID" value="MFB9861562.1"/>
    <property type="molecule type" value="Genomic_DNA"/>
</dbReference>
<name>A0ABV5Z955_9STAP</name>
<dbReference type="RefSeq" id="WP_380572069.1">
    <property type="nucleotide sequence ID" value="NZ_JBHMAH010000031.1"/>
</dbReference>
<reference evidence="1 2" key="1">
    <citation type="submission" date="2024-09" db="EMBL/GenBank/DDBJ databases">
        <authorList>
            <person name="Sun Q."/>
            <person name="Mori K."/>
        </authorList>
    </citation>
    <scope>NUCLEOTIDE SEQUENCE [LARGE SCALE GENOMIC DNA]</scope>
    <source>
        <strain evidence="1 2">JCM 12822</strain>
    </source>
</reference>